<evidence type="ECO:0000313" key="4">
    <source>
        <dbReference type="RefSeq" id="XP_014673516.1"/>
    </source>
</evidence>
<evidence type="ECO:0000256" key="1">
    <source>
        <dbReference type="SAM" id="MobiDB-lite"/>
    </source>
</evidence>
<gene>
    <name evidence="3 4" type="primary">LOC106813805</name>
</gene>
<proteinExistence type="predicted"/>
<evidence type="ECO:0000313" key="2">
    <source>
        <dbReference type="Proteomes" id="UP000695022"/>
    </source>
</evidence>
<dbReference type="InterPro" id="IPR022365">
    <property type="entry name" value="Clathrin_H-chain_propeller_rpt"/>
</dbReference>
<dbReference type="GeneID" id="106813805"/>
<dbReference type="Proteomes" id="UP000695022">
    <property type="component" value="Unplaced"/>
</dbReference>
<dbReference type="Pfam" id="PF01394">
    <property type="entry name" value="Clathrin_propel"/>
    <property type="match status" value="1"/>
</dbReference>
<dbReference type="PANTHER" id="PTHR10292">
    <property type="entry name" value="CLATHRIN HEAVY CHAIN RELATED"/>
    <property type="match status" value="1"/>
</dbReference>
<dbReference type="RefSeq" id="XP_014673515.1">
    <property type="nucleotide sequence ID" value="XM_014818029.1"/>
</dbReference>
<protein>
    <submittedName>
        <fullName evidence="3 4">Clathrin heavy chain 2-like isoform X1</fullName>
    </submittedName>
</protein>
<reference evidence="3 4" key="1">
    <citation type="submission" date="2025-05" db="UniProtKB">
        <authorList>
            <consortium name="RefSeq"/>
        </authorList>
    </citation>
    <scope>IDENTIFICATION</scope>
</reference>
<dbReference type="InterPro" id="IPR016025">
    <property type="entry name" value="Clathrin_H-chain_N"/>
</dbReference>
<keyword evidence="2" id="KW-1185">Reference proteome</keyword>
<dbReference type="RefSeq" id="XP_014673516.1">
    <property type="nucleotide sequence ID" value="XM_014818030.1"/>
</dbReference>
<feature type="compositionally biased region" description="Low complexity" evidence="1">
    <location>
        <begin position="8"/>
        <end position="20"/>
    </location>
</feature>
<sequence length="373" mass="40971">MSLDRSRCRSSSRSPARRVGSIDAATSPSIASAIAAAAAASNGYTRRALVSFRERLQCSLTMLNLYGGGATVRWKVCADSVKKNPGKPWVALKAGQQLEVYDMERKVLVSKHKTSFPVIFWTWIGASVIALVSDDAVYHWDLAHGSDASSAQRRLFARHSRLDNAEIVSYVADDAHRWCALLGLIENDGAVQGVVQLYSTDERLSQPIDAHAVSFATYTFDGNAHPSTLLCVALRACGRSGKVHVVELGPHVKGNGALTTYSETIKFTANTSKYDFPIATEVSSSQRLVYIVTKYGHLFLCELETGMFLCQIQMSRDVIFATLLNSETQGVIGISRNGQVLLVDVKKEEIVEYIKKVLKKPKIASRMETYINT</sequence>
<organism evidence="2 4">
    <name type="scientific">Priapulus caudatus</name>
    <name type="common">Priapulid worm</name>
    <dbReference type="NCBI Taxonomy" id="37621"/>
    <lineage>
        <taxon>Eukaryota</taxon>
        <taxon>Metazoa</taxon>
        <taxon>Ecdysozoa</taxon>
        <taxon>Scalidophora</taxon>
        <taxon>Priapulida</taxon>
        <taxon>Priapulimorpha</taxon>
        <taxon>Priapulimorphida</taxon>
        <taxon>Priapulidae</taxon>
        <taxon>Priapulus</taxon>
    </lineage>
</organism>
<accession>A0ABM1EMU5</accession>
<name>A0ABM1EMU5_PRICU</name>
<evidence type="ECO:0000313" key="3">
    <source>
        <dbReference type="RefSeq" id="XP_014673515.1"/>
    </source>
</evidence>
<dbReference type="Gene3D" id="2.130.10.110">
    <property type="entry name" value="Clathrin heavy-chain terminal domain"/>
    <property type="match status" value="1"/>
</dbReference>
<dbReference type="SUPFAM" id="SSF50989">
    <property type="entry name" value="Clathrin heavy-chain terminal domain"/>
    <property type="match status" value="1"/>
</dbReference>
<dbReference type="PANTHER" id="PTHR10292:SF1">
    <property type="entry name" value="CLATHRIN HEAVY CHAIN"/>
    <property type="match status" value="1"/>
</dbReference>
<feature type="region of interest" description="Disordered" evidence="1">
    <location>
        <begin position="1"/>
        <end position="20"/>
    </location>
</feature>